<protein>
    <submittedName>
        <fullName evidence="2">Helix-turn-helix transcriptional regulator</fullName>
    </submittedName>
</protein>
<dbReference type="Proteomes" id="UP001500618">
    <property type="component" value="Unassembled WGS sequence"/>
</dbReference>
<dbReference type="InterPro" id="IPR010982">
    <property type="entry name" value="Lambda_DNA-bd_dom_sf"/>
</dbReference>
<evidence type="ECO:0000259" key="1">
    <source>
        <dbReference type="PROSITE" id="PS50943"/>
    </source>
</evidence>
<accession>A0ABN2HPX5</accession>
<dbReference type="Pfam" id="PF19054">
    <property type="entry name" value="DUF5753"/>
    <property type="match status" value="1"/>
</dbReference>
<name>A0ABN2HPX5_9ACTN</name>
<dbReference type="EMBL" id="BAAANY010000019">
    <property type="protein sequence ID" value="GAA1691485.1"/>
    <property type="molecule type" value="Genomic_DNA"/>
</dbReference>
<dbReference type="CDD" id="cd00093">
    <property type="entry name" value="HTH_XRE"/>
    <property type="match status" value="1"/>
</dbReference>
<sequence>MTDDRENWQDVPVARSYIRARRIGIALQGFRKDAGLTLEQVAAELSMNKSTISRIEAAQTVTRPQTVRMMLNLYGIQDKDEVERWAQLAKEAKTKDAWWSGFDLPNRLADLVALETDAISISVYEASVVPGIAQTERYARTIIEDQAPVPLTEAVINERVEIRMRRQERLVADVDPPQVAIILDDSVLQRSVGGPEVMKDQAQRLIELGHRPNITVQIARIADGVHLALPGSVTLLEFNDLMPASIYLDTVAGDLLIDAPEAIQRVQRALKAIRSHALSPDESRRLLEIAAK</sequence>
<dbReference type="InterPro" id="IPR001387">
    <property type="entry name" value="Cro/C1-type_HTH"/>
</dbReference>
<dbReference type="Pfam" id="PF13560">
    <property type="entry name" value="HTH_31"/>
    <property type="match status" value="1"/>
</dbReference>
<comment type="caution">
    <text evidence="2">The sequence shown here is derived from an EMBL/GenBank/DDBJ whole genome shotgun (WGS) entry which is preliminary data.</text>
</comment>
<dbReference type="Gene3D" id="1.10.260.40">
    <property type="entry name" value="lambda repressor-like DNA-binding domains"/>
    <property type="match status" value="1"/>
</dbReference>
<organism evidence="2 3">
    <name type="scientific">Fodinicola feengrottensis</name>
    <dbReference type="NCBI Taxonomy" id="435914"/>
    <lineage>
        <taxon>Bacteria</taxon>
        <taxon>Bacillati</taxon>
        <taxon>Actinomycetota</taxon>
        <taxon>Actinomycetes</taxon>
        <taxon>Mycobacteriales</taxon>
        <taxon>Fodinicola</taxon>
    </lineage>
</organism>
<proteinExistence type="predicted"/>
<dbReference type="SMART" id="SM00530">
    <property type="entry name" value="HTH_XRE"/>
    <property type="match status" value="1"/>
</dbReference>
<gene>
    <name evidence="2" type="ORF">GCM10009765_46120</name>
</gene>
<keyword evidence="3" id="KW-1185">Reference proteome</keyword>
<evidence type="ECO:0000313" key="2">
    <source>
        <dbReference type="EMBL" id="GAA1691485.1"/>
    </source>
</evidence>
<dbReference type="InterPro" id="IPR043917">
    <property type="entry name" value="DUF5753"/>
</dbReference>
<dbReference type="PROSITE" id="PS50943">
    <property type="entry name" value="HTH_CROC1"/>
    <property type="match status" value="1"/>
</dbReference>
<dbReference type="SUPFAM" id="SSF47413">
    <property type="entry name" value="lambda repressor-like DNA-binding domains"/>
    <property type="match status" value="1"/>
</dbReference>
<dbReference type="RefSeq" id="WP_344312507.1">
    <property type="nucleotide sequence ID" value="NZ_BAAANY010000019.1"/>
</dbReference>
<reference evidence="2 3" key="1">
    <citation type="journal article" date="2019" name="Int. J. Syst. Evol. Microbiol.">
        <title>The Global Catalogue of Microorganisms (GCM) 10K type strain sequencing project: providing services to taxonomists for standard genome sequencing and annotation.</title>
        <authorList>
            <consortium name="The Broad Institute Genomics Platform"/>
            <consortium name="The Broad Institute Genome Sequencing Center for Infectious Disease"/>
            <person name="Wu L."/>
            <person name="Ma J."/>
        </authorList>
    </citation>
    <scope>NUCLEOTIDE SEQUENCE [LARGE SCALE GENOMIC DNA]</scope>
    <source>
        <strain evidence="2 3">JCM 14718</strain>
    </source>
</reference>
<evidence type="ECO:0000313" key="3">
    <source>
        <dbReference type="Proteomes" id="UP001500618"/>
    </source>
</evidence>
<feature type="domain" description="HTH cro/C1-type" evidence="1">
    <location>
        <begin position="27"/>
        <end position="82"/>
    </location>
</feature>